<dbReference type="HAMAP" id="MF_00618">
    <property type="entry name" value="Ferredoxin_bilin_red"/>
    <property type="match status" value="1"/>
</dbReference>
<evidence type="ECO:0000256" key="3">
    <source>
        <dbReference type="ARBA" id="ARBA00016783"/>
    </source>
</evidence>
<dbReference type="EC" id="1.3.7.5" evidence="2 6"/>
<gene>
    <name evidence="6" type="primary">pcyA</name>
    <name evidence="7" type="ORF">FNW02_02185</name>
</gene>
<keyword evidence="4 6" id="KW-0560">Oxidoreductase</keyword>
<dbReference type="EMBL" id="VJXY01000001">
    <property type="protein sequence ID" value="MBD6614704.1"/>
    <property type="molecule type" value="Genomic_DNA"/>
</dbReference>
<protein>
    <recommendedName>
        <fullName evidence="3 6">Phycocyanobilin:ferredoxin oxidoreductase</fullName>
        <ecNumber evidence="2 6">1.3.7.5</ecNumber>
    </recommendedName>
</protein>
<organism evidence="7 8">
    <name type="scientific">Komarekiella delphini-convector SJRDD-AB1</name>
    <dbReference type="NCBI Taxonomy" id="2593771"/>
    <lineage>
        <taxon>Bacteria</taxon>
        <taxon>Bacillati</taxon>
        <taxon>Cyanobacteriota</taxon>
        <taxon>Cyanophyceae</taxon>
        <taxon>Nostocales</taxon>
        <taxon>Nostocaceae</taxon>
        <taxon>Komarekiella</taxon>
        <taxon>Komarekiella delphini-convector</taxon>
    </lineage>
</organism>
<dbReference type="AlphaFoldDB" id="A0AA40SSZ2"/>
<comment type="similarity">
    <text evidence="1 6">Belongs to the HY2 family.</text>
</comment>
<dbReference type="Proteomes" id="UP001165986">
    <property type="component" value="Unassembled WGS sequence"/>
</dbReference>
<evidence type="ECO:0000256" key="6">
    <source>
        <dbReference type="HAMAP-Rule" id="MF_00618"/>
    </source>
</evidence>
<evidence type="ECO:0000313" key="7">
    <source>
        <dbReference type="EMBL" id="MBD6614704.1"/>
    </source>
</evidence>
<dbReference type="GO" id="GO:0050897">
    <property type="term" value="F:cobalt ion binding"/>
    <property type="evidence" value="ECO:0007669"/>
    <property type="project" value="InterPro"/>
</dbReference>
<dbReference type="InterPro" id="IPR022870">
    <property type="entry name" value="Ferredoxin_bilin_OxRdtase"/>
</dbReference>
<dbReference type="RefSeq" id="WP_191755938.1">
    <property type="nucleotide sequence ID" value="NZ_VJXY01000001.1"/>
</dbReference>
<evidence type="ECO:0000256" key="2">
    <source>
        <dbReference type="ARBA" id="ARBA00012716"/>
    </source>
</evidence>
<dbReference type="PANTHER" id="PTHR34557">
    <property type="entry name" value="PHYTOCHROMOBILIN:FERREDOXIN OXIDOREDUCTASE, CHLOROPLASTIC"/>
    <property type="match status" value="1"/>
</dbReference>
<keyword evidence="8" id="KW-1185">Reference proteome</keyword>
<dbReference type="InterPro" id="IPR009249">
    <property type="entry name" value="Ferredoxin-dep_bilin_Rdtase"/>
</dbReference>
<accession>A0AA40SSZ2</accession>
<reference evidence="7" key="1">
    <citation type="submission" date="2019-07" db="EMBL/GenBank/DDBJ databases">
        <title>Toxilogical consequences of a new and cryptic species of cyanobacteria (Komarekiella delphini-convector) recovered from the epidermis of a bottlenose dolphin and 1500 ft. in the air.</title>
        <authorList>
            <person name="Brown A.O."/>
            <person name="Dvorak P."/>
            <person name="Villanueva C.D."/>
            <person name="Foss A.J."/>
            <person name="Garvey A.D."/>
            <person name="Gibson Q.A."/>
            <person name="Johansen J.R."/>
            <person name="Casamatta D.A."/>
        </authorList>
    </citation>
    <scope>NUCLEOTIDE SEQUENCE</scope>
    <source>
        <strain evidence="7">SJRDD-AB1</strain>
    </source>
</reference>
<dbReference type="GO" id="GO:0010024">
    <property type="term" value="P:phytochromobilin biosynthetic process"/>
    <property type="evidence" value="ECO:0007669"/>
    <property type="project" value="InterPro"/>
</dbReference>
<dbReference type="GO" id="GO:0050620">
    <property type="term" value="F:phycocyanobilin:ferredoxin oxidoreductase activity"/>
    <property type="evidence" value="ECO:0007669"/>
    <property type="project" value="UniProtKB-UniRule"/>
</dbReference>
<sequence length="253" mass="28460">MSFTSIPSLREQQHPLIRQLADCIEAAWHKHLELSPYQLPAELGYVEGRLEGEKLIIQNSCYQTPQFRKIHLELAKVGNMLDILHCVMFPRPEYDLPMFGCDLVAGRGQISAAIADLSPVHIERVLPASYTSALTALTTLNFSQPRELPEWGNIFSDFCIFVRPGSSEEETMFLSRVGDFLDIHCTQAIASSPVSPEQVTQNLAGQHNYCTKQQQNDKTRRVLEKAFGSAWAEHYMTTVLFDLPDSSSPSPHL</sequence>
<name>A0AA40SSZ2_9NOST</name>
<comment type="function">
    <text evidence="6">Catalyzes the four-electron reduction of biliverdin IX-alpha (2-electron reduction at both the A and D rings); the reaction proceeds via an isolatable 2-electron intermediate, 181,182-dihydrobiliverdin.</text>
</comment>
<dbReference type="NCBIfam" id="NF002760">
    <property type="entry name" value="PRK02816.1"/>
    <property type="match status" value="1"/>
</dbReference>
<comment type="catalytic activity">
    <reaction evidence="5 6">
        <text>(2R,3Z)-phycocyanobilin + 4 oxidized [2Fe-2S]-[ferredoxin] = biliverdin IXalpha + 4 reduced [2Fe-2S]-[ferredoxin] + 4 H(+)</text>
        <dbReference type="Rhea" id="RHEA:15309"/>
        <dbReference type="Rhea" id="RHEA-COMP:10000"/>
        <dbReference type="Rhea" id="RHEA-COMP:10001"/>
        <dbReference type="ChEBI" id="CHEBI:15378"/>
        <dbReference type="ChEBI" id="CHEBI:33737"/>
        <dbReference type="ChEBI" id="CHEBI:33738"/>
        <dbReference type="ChEBI" id="CHEBI:57437"/>
        <dbReference type="ChEBI" id="CHEBI:57991"/>
        <dbReference type="EC" id="1.3.7.5"/>
    </reaction>
</comment>
<proteinExistence type="inferred from homology"/>
<comment type="caution">
    <text evidence="7">The sequence shown here is derived from an EMBL/GenBank/DDBJ whole genome shotgun (WGS) entry which is preliminary data.</text>
</comment>
<evidence type="ECO:0000256" key="4">
    <source>
        <dbReference type="ARBA" id="ARBA00023002"/>
    </source>
</evidence>
<dbReference type="PANTHER" id="PTHR34557:SF1">
    <property type="entry name" value="PHYTOCHROMOBILIN:FERREDOXIN OXIDOREDUCTASE, CHLOROPLASTIC"/>
    <property type="match status" value="1"/>
</dbReference>
<dbReference type="Gene3D" id="3.40.1500.20">
    <property type="match status" value="1"/>
</dbReference>
<evidence type="ECO:0000256" key="1">
    <source>
        <dbReference type="ARBA" id="ARBA00006908"/>
    </source>
</evidence>
<evidence type="ECO:0000313" key="8">
    <source>
        <dbReference type="Proteomes" id="UP001165986"/>
    </source>
</evidence>
<dbReference type="Pfam" id="PF05996">
    <property type="entry name" value="Fe_bilin_red"/>
    <property type="match status" value="1"/>
</dbReference>
<evidence type="ECO:0000256" key="5">
    <source>
        <dbReference type="ARBA" id="ARBA00049084"/>
    </source>
</evidence>